<name>A0AAN1XV59_UNVUL</name>
<evidence type="ECO:0000256" key="2">
    <source>
        <dbReference type="SAM" id="Phobius"/>
    </source>
</evidence>
<evidence type="ECO:0000259" key="4">
    <source>
        <dbReference type="Pfam" id="PF04536"/>
    </source>
</evidence>
<feature type="chain" id="PRO_5042988818" description="TPM domain-containing protein" evidence="3">
    <location>
        <begin position="24"/>
        <end position="326"/>
    </location>
</feature>
<reference evidence="5 6" key="1">
    <citation type="journal article" date="2022" name="ISME Commun">
        <title>Vulcanimicrobium alpinus gen. nov. sp. nov., the first cultivated representative of the candidate phylum 'Eremiobacterota', is a metabolically versatile aerobic anoxygenic phototroph.</title>
        <authorList>
            <person name="Yabe S."/>
            <person name="Muto K."/>
            <person name="Abe K."/>
            <person name="Yokota A."/>
            <person name="Staudigel H."/>
            <person name="Tebo B.M."/>
        </authorList>
    </citation>
    <scope>NUCLEOTIDE SEQUENCE [LARGE SCALE GENOMIC DNA]</scope>
    <source>
        <strain evidence="5 6">WC8-2</strain>
    </source>
</reference>
<feature type="region of interest" description="Disordered" evidence="1">
    <location>
        <begin position="150"/>
        <end position="172"/>
    </location>
</feature>
<feature type="compositionally biased region" description="Gly residues" evidence="1">
    <location>
        <begin position="298"/>
        <end position="326"/>
    </location>
</feature>
<gene>
    <name evidence="5" type="ORF">WPS_02770</name>
</gene>
<keyword evidence="2" id="KW-1133">Transmembrane helix</keyword>
<evidence type="ECO:0000313" key="6">
    <source>
        <dbReference type="Proteomes" id="UP001317532"/>
    </source>
</evidence>
<accession>A0AAN1XV59</accession>
<keyword evidence="2" id="KW-0812">Transmembrane</keyword>
<dbReference type="Gene3D" id="3.10.310.50">
    <property type="match status" value="1"/>
</dbReference>
<dbReference type="KEGG" id="vab:WPS_02770"/>
<feature type="domain" description="TPM" evidence="4">
    <location>
        <begin position="28"/>
        <end position="144"/>
    </location>
</feature>
<dbReference type="AlphaFoldDB" id="A0AAN1XV59"/>
<proteinExistence type="predicted"/>
<evidence type="ECO:0000256" key="3">
    <source>
        <dbReference type="SAM" id="SignalP"/>
    </source>
</evidence>
<feature type="compositionally biased region" description="Low complexity" evidence="1">
    <location>
        <begin position="274"/>
        <end position="289"/>
    </location>
</feature>
<dbReference type="PANTHER" id="PTHR30373">
    <property type="entry name" value="UPF0603 PROTEIN YGCG"/>
    <property type="match status" value="1"/>
</dbReference>
<dbReference type="InterPro" id="IPR007621">
    <property type="entry name" value="TPM_dom"/>
</dbReference>
<keyword evidence="3" id="KW-0732">Signal</keyword>
<keyword evidence="6" id="KW-1185">Reference proteome</keyword>
<organism evidence="5 6">
    <name type="scientific">Vulcanimicrobium alpinum</name>
    <dbReference type="NCBI Taxonomy" id="3016050"/>
    <lineage>
        <taxon>Bacteria</taxon>
        <taxon>Bacillati</taxon>
        <taxon>Vulcanimicrobiota</taxon>
        <taxon>Vulcanimicrobiia</taxon>
        <taxon>Vulcanimicrobiales</taxon>
        <taxon>Vulcanimicrobiaceae</taxon>
        <taxon>Vulcanimicrobium</taxon>
    </lineage>
</organism>
<protein>
    <recommendedName>
        <fullName evidence="4">TPM domain-containing protein</fullName>
    </recommendedName>
</protein>
<evidence type="ECO:0000256" key="1">
    <source>
        <dbReference type="SAM" id="MobiDB-lite"/>
    </source>
</evidence>
<dbReference type="EMBL" id="AP025523">
    <property type="protein sequence ID" value="BDE05001.1"/>
    <property type="molecule type" value="Genomic_DNA"/>
</dbReference>
<feature type="region of interest" description="Disordered" evidence="1">
    <location>
        <begin position="266"/>
        <end position="326"/>
    </location>
</feature>
<keyword evidence="2" id="KW-0472">Membrane</keyword>
<dbReference type="RefSeq" id="WP_317996073.1">
    <property type="nucleotide sequence ID" value="NZ_AP025523.1"/>
</dbReference>
<feature type="signal peptide" evidence="3">
    <location>
        <begin position="1"/>
        <end position="23"/>
    </location>
</feature>
<evidence type="ECO:0000313" key="5">
    <source>
        <dbReference type="EMBL" id="BDE05001.1"/>
    </source>
</evidence>
<sequence>MKPLAALAALTVALATSVSPAFARTSYVIDDAHLLSPTAIAQINQQVGDFNAQTRKEVVVVTTPTLGGVAPDAAIERSFAQQQVNGVEIFIAKNEHEIRIAGTTAASRYFPAGSYQTIARTMRASFKTGDYDGGVENAVSTIINTYRGHESSLNGSRRPAGAVASPSRSSETGGGFNMGWIWWIIILAVIFFVIRGIFRALSGPRMMGGPGYGPGPGYGGGYGPGYGPGYGGGGGGFWSGLLGGLGGAWLGNELFGGRRDVGDGGGYAAGGFDPGQQADAGGWQDQPGQIDTSNIGGSSWGDSGGGDSGGGWGGGDSGGGGGDGGW</sequence>
<dbReference type="PANTHER" id="PTHR30373:SF2">
    <property type="entry name" value="UPF0603 PROTEIN YGCG"/>
    <property type="match status" value="1"/>
</dbReference>
<feature type="transmembrane region" description="Helical" evidence="2">
    <location>
        <begin position="180"/>
        <end position="198"/>
    </location>
</feature>
<dbReference type="Proteomes" id="UP001317532">
    <property type="component" value="Chromosome"/>
</dbReference>
<dbReference type="Pfam" id="PF04536">
    <property type="entry name" value="TPM_phosphatase"/>
    <property type="match status" value="1"/>
</dbReference>